<accession>A0A0D0CQC2</accession>
<dbReference type="InterPro" id="IPR043502">
    <property type="entry name" value="DNA/RNA_pol_sf"/>
</dbReference>
<feature type="region of interest" description="Disordered" evidence="1">
    <location>
        <begin position="1"/>
        <end position="27"/>
    </location>
</feature>
<dbReference type="HOGENOM" id="CLU_000384_42_4_1"/>
<evidence type="ECO:0000313" key="3">
    <source>
        <dbReference type="Proteomes" id="UP000054538"/>
    </source>
</evidence>
<dbReference type="Gene3D" id="3.10.10.10">
    <property type="entry name" value="HIV Type 1 Reverse Transcriptase, subunit A, domain 1"/>
    <property type="match status" value="1"/>
</dbReference>
<protein>
    <submittedName>
        <fullName evidence="2">Uncharacterized protein</fullName>
    </submittedName>
</protein>
<proteinExistence type="predicted"/>
<dbReference type="STRING" id="930991.A0A0D0CQC2"/>
<feature type="compositionally biased region" description="Basic and acidic residues" evidence="1">
    <location>
        <begin position="15"/>
        <end position="27"/>
    </location>
</feature>
<reference evidence="2 3" key="1">
    <citation type="submission" date="2014-04" db="EMBL/GenBank/DDBJ databases">
        <authorList>
            <consortium name="DOE Joint Genome Institute"/>
            <person name="Kuo A."/>
            <person name="Kohler A."/>
            <person name="Jargeat P."/>
            <person name="Nagy L.G."/>
            <person name="Floudas D."/>
            <person name="Copeland A."/>
            <person name="Barry K.W."/>
            <person name="Cichocki N."/>
            <person name="Veneault-Fourrey C."/>
            <person name="LaButti K."/>
            <person name="Lindquist E.A."/>
            <person name="Lipzen A."/>
            <person name="Lundell T."/>
            <person name="Morin E."/>
            <person name="Murat C."/>
            <person name="Sun H."/>
            <person name="Tunlid A."/>
            <person name="Henrissat B."/>
            <person name="Grigoriev I.V."/>
            <person name="Hibbett D.S."/>
            <person name="Martin F."/>
            <person name="Nordberg H.P."/>
            <person name="Cantor M.N."/>
            <person name="Hua S.X."/>
        </authorList>
    </citation>
    <scope>NUCLEOTIDE SEQUENCE [LARGE SCALE GENOMIC DNA]</scope>
    <source>
        <strain evidence="2 3">Ve08.2h10</strain>
    </source>
</reference>
<dbReference type="EMBL" id="KN826933">
    <property type="protein sequence ID" value="KIK77558.1"/>
    <property type="molecule type" value="Genomic_DNA"/>
</dbReference>
<reference evidence="3" key="2">
    <citation type="submission" date="2015-01" db="EMBL/GenBank/DDBJ databases">
        <title>Evolutionary Origins and Diversification of the Mycorrhizal Mutualists.</title>
        <authorList>
            <consortium name="DOE Joint Genome Institute"/>
            <consortium name="Mycorrhizal Genomics Consortium"/>
            <person name="Kohler A."/>
            <person name="Kuo A."/>
            <person name="Nagy L.G."/>
            <person name="Floudas D."/>
            <person name="Copeland A."/>
            <person name="Barry K.W."/>
            <person name="Cichocki N."/>
            <person name="Veneault-Fourrey C."/>
            <person name="LaButti K."/>
            <person name="Lindquist E.A."/>
            <person name="Lipzen A."/>
            <person name="Lundell T."/>
            <person name="Morin E."/>
            <person name="Murat C."/>
            <person name="Riley R."/>
            <person name="Ohm R."/>
            <person name="Sun H."/>
            <person name="Tunlid A."/>
            <person name="Henrissat B."/>
            <person name="Grigoriev I.V."/>
            <person name="Hibbett D.S."/>
            <person name="Martin F."/>
        </authorList>
    </citation>
    <scope>NUCLEOTIDE SEQUENCE [LARGE SCALE GENOMIC DNA]</scope>
    <source>
        <strain evidence="3">Ve08.2h10</strain>
    </source>
</reference>
<dbReference type="OrthoDB" id="2670091at2759"/>
<sequence length="141" mass="16185">MVRDFRKSTLATKLAQKDAETQKEKHTLPPEFSEFAEVFEKKATDYVPQLDFQTLIDLDDSFVPKVAKTYHLNPKEEEGCKEFIKEHLKTGKISPSQSPQAPPFFFVPKKDGSLHPCQDYQYLNTHTIKNAYPLPLVSDLV</sequence>
<dbReference type="AlphaFoldDB" id="A0A0D0CQC2"/>
<gene>
    <name evidence="2" type="ORF">PAXRUDRAFT_166449</name>
</gene>
<feature type="non-terminal residue" evidence="2">
    <location>
        <position position="1"/>
    </location>
</feature>
<dbReference type="Proteomes" id="UP000054538">
    <property type="component" value="Unassembled WGS sequence"/>
</dbReference>
<dbReference type="PANTHER" id="PTHR24559:SF440">
    <property type="entry name" value="RIBONUCLEASE H"/>
    <property type="match status" value="1"/>
</dbReference>
<evidence type="ECO:0000313" key="2">
    <source>
        <dbReference type="EMBL" id="KIK77558.1"/>
    </source>
</evidence>
<dbReference type="SUPFAM" id="SSF56672">
    <property type="entry name" value="DNA/RNA polymerases"/>
    <property type="match status" value="1"/>
</dbReference>
<evidence type="ECO:0000256" key="1">
    <source>
        <dbReference type="SAM" id="MobiDB-lite"/>
    </source>
</evidence>
<dbReference type="InterPro" id="IPR053134">
    <property type="entry name" value="RNA-dir_DNA_polymerase"/>
</dbReference>
<name>A0A0D0CQC2_9AGAM</name>
<dbReference type="PANTHER" id="PTHR24559">
    <property type="entry name" value="TRANSPOSON TY3-I GAG-POL POLYPROTEIN"/>
    <property type="match status" value="1"/>
</dbReference>
<dbReference type="InParanoid" id="A0A0D0CQC2"/>
<organism evidence="2 3">
    <name type="scientific">Paxillus rubicundulus Ve08.2h10</name>
    <dbReference type="NCBI Taxonomy" id="930991"/>
    <lineage>
        <taxon>Eukaryota</taxon>
        <taxon>Fungi</taxon>
        <taxon>Dikarya</taxon>
        <taxon>Basidiomycota</taxon>
        <taxon>Agaricomycotina</taxon>
        <taxon>Agaricomycetes</taxon>
        <taxon>Agaricomycetidae</taxon>
        <taxon>Boletales</taxon>
        <taxon>Paxilineae</taxon>
        <taxon>Paxillaceae</taxon>
        <taxon>Paxillus</taxon>
    </lineage>
</organism>
<keyword evidence="3" id="KW-1185">Reference proteome</keyword>